<keyword evidence="3" id="KW-1185">Reference proteome</keyword>
<reference evidence="2" key="1">
    <citation type="submission" date="2023-09" db="EMBL/GenBank/DDBJ databases">
        <title>Undibacterium sp. 20NA77.5 isolated from freshwater.</title>
        <authorList>
            <person name="Le V."/>
            <person name="Ko S.-R."/>
            <person name="Ahn C.-Y."/>
            <person name="Oh H.-M."/>
        </authorList>
    </citation>
    <scope>NUCLEOTIDE SEQUENCE</scope>
    <source>
        <strain evidence="2">20NA77.5</strain>
    </source>
</reference>
<name>A0ABY9RGX3_9BURK</name>
<gene>
    <name evidence="2" type="ORF">RF679_17815</name>
</gene>
<feature type="region of interest" description="Disordered" evidence="1">
    <location>
        <begin position="355"/>
        <end position="427"/>
    </location>
</feature>
<feature type="region of interest" description="Disordered" evidence="1">
    <location>
        <begin position="215"/>
        <end position="258"/>
    </location>
</feature>
<dbReference type="Pfam" id="PF07793">
    <property type="entry name" value="DUF1631"/>
    <property type="match status" value="2"/>
</dbReference>
<evidence type="ECO:0000313" key="3">
    <source>
        <dbReference type="Proteomes" id="UP001181355"/>
    </source>
</evidence>
<feature type="compositionally biased region" description="Low complexity" evidence="1">
    <location>
        <begin position="242"/>
        <end position="258"/>
    </location>
</feature>
<dbReference type="EMBL" id="CP133720">
    <property type="protein sequence ID" value="WMW80474.1"/>
    <property type="molecule type" value="Genomic_DNA"/>
</dbReference>
<feature type="region of interest" description="Disordered" evidence="1">
    <location>
        <begin position="281"/>
        <end position="300"/>
    </location>
</feature>
<organism evidence="2 3">
    <name type="scientific">Undibacterium cyanobacteriorum</name>
    <dbReference type="NCBI Taxonomy" id="3073561"/>
    <lineage>
        <taxon>Bacteria</taxon>
        <taxon>Pseudomonadati</taxon>
        <taxon>Pseudomonadota</taxon>
        <taxon>Betaproteobacteria</taxon>
        <taxon>Burkholderiales</taxon>
        <taxon>Oxalobacteraceae</taxon>
        <taxon>Undibacterium</taxon>
    </lineage>
</organism>
<feature type="compositionally biased region" description="Gly residues" evidence="1">
    <location>
        <begin position="389"/>
        <end position="409"/>
    </location>
</feature>
<accession>A0ABY9RGX3</accession>
<evidence type="ECO:0000313" key="2">
    <source>
        <dbReference type="EMBL" id="WMW80474.1"/>
    </source>
</evidence>
<dbReference type="Proteomes" id="UP001181355">
    <property type="component" value="Chromosome"/>
</dbReference>
<proteinExistence type="predicted"/>
<protein>
    <submittedName>
        <fullName evidence="2">DUF1631 family protein</fullName>
    </submittedName>
</protein>
<dbReference type="RefSeq" id="WP_309481967.1">
    <property type="nucleotide sequence ID" value="NZ_CP133720.1"/>
</dbReference>
<evidence type="ECO:0000256" key="1">
    <source>
        <dbReference type="SAM" id="MobiDB-lite"/>
    </source>
</evidence>
<sequence length="901" mass="98381">MDQNALLTTARAEFMRGFVESMQRTIPRAIEDCFQKADETFSSLEQGRLLDARAVLVDQGAKIIEHMTLTMEQLLARSFKTTYSTYRPSANFNTDSLTLIDPTTFEGGLRLEEITNRFRREAEEQLRDLNIRIALIFEQEVTNERENPFRPYLFSKCISSSIEGQGLNPTVVDILIERLSQNFTTFVPNIYSAVNNYLAKNGIAAQLQLKIRKSPTSASGGLPHDDVMPEDEAAADVPGAPNPTSATSTGPAASAPANPIRQRVSQIEQFFSSAMSRASNLVSRGGMPQESSASGGAEVPAAAQEGVHFDPDQRMMAPAAPMPEPMPGPFSWLRKGEAVGETLKKFFGQGPVGTSGGAAMSGQSDGGQVAADVGMSGASGAPVGSSGASSGGWAGGESVSGGSAGGGSSAGPVGSEDGGSGSSVSAMSTLPQSLHRFQRSFTPSGAEMYDGTGGLRNLILEQRRALNELTSNVDEQMTIDIVAMLFEFILRDTQVPAEIRAQLGRLQFLVLKVALKDNTLLTQKGHPARLLVNRIGSISLGLKQIDPTGAEITKEICRIVETLLQDESEDPQQLFSRMLDEFDAFIAKELRAIDKRTEDAVDGAERARNRTLRFAHISAQIHEALLGLTIDPFLQHFFENVWVYALELADAEDSKRAHRYRLLIPDLLWSIVPKQNEDERMQLLALLPIILNTIKEGVKSINWDVAQQERLLNWLVDAHTKAMRLNPSATISKHPSLSSIHQHFEQFFIDPDLEDYAPLDAEAEASGVKKFLDDAIQQLDAQVQMLDRVYEEQQPIEAANAVENSGDHTVDLVLEQLKTGVSVEINLGGEPSQGKLNWVDPALTTLVLSLEGQEQPSMVSVRMFRRMIAHGRVKFLEAEPLFERAVQSLLRSADVSEPVKP</sequence>
<feature type="compositionally biased region" description="Low complexity" evidence="1">
    <location>
        <begin position="373"/>
        <end position="388"/>
    </location>
</feature>
<dbReference type="InterPro" id="IPR012434">
    <property type="entry name" value="DUF1631"/>
</dbReference>